<evidence type="ECO:0008006" key="4">
    <source>
        <dbReference type="Google" id="ProtNLM"/>
    </source>
</evidence>
<dbReference type="STRING" id="526222.Desal_1683"/>
<dbReference type="EMBL" id="CP001649">
    <property type="protein sequence ID" value="ACS79745.1"/>
    <property type="molecule type" value="Genomic_DNA"/>
</dbReference>
<dbReference type="Proteomes" id="UP000002601">
    <property type="component" value="Chromosome"/>
</dbReference>
<dbReference type="eggNOG" id="ENOG503186N">
    <property type="taxonomic scope" value="Bacteria"/>
</dbReference>
<organism evidence="2 3">
    <name type="scientific">Maridesulfovibrio salexigens (strain ATCC 14822 / DSM 2638 / NCIMB 8403 / VKM B-1763)</name>
    <name type="common">Desulfovibrio salexigens</name>
    <dbReference type="NCBI Taxonomy" id="526222"/>
    <lineage>
        <taxon>Bacteria</taxon>
        <taxon>Pseudomonadati</taxon>
        <taxon>Thermodesulfobacteriota</taxon>
        <taxon>Desulfovibrionia</taxon>
        <taxon>Desulfovibrionales</taxon>
        <taxon>Desulfovibrionaceae</taxon>
        <taxon>Maridesulfovibrio</taxon>
    </lineage>
</organism>
<dbReference type="KEGG" id="dsa:Desal_1683"/>
<dbReference type="OrthoDB" id="5460777at2"/>
<protein>
    <recommendedName>
        <fullName evidence="4">Conjugal transfer protein TraD</fullName>
    </recommendedName>
</protein>
<gene>
    <name evidence="2" type="ordered locus">Desal_1683</name>
</gene>
<evidence type="ECO:0000313" key="3">
    <source>
        <dbReference type="Proteomes" id="UP000002601"/>
    </source>
</evidence>
<feature type="region of interest" description="Disordered" evidence="1">
    <location>
        <begin position="1"/>
        <end position="22"/>
    </location>
</feature>
<evidence type="ECO:0000313" key="2">
    <source>
        <dbReference type="EMBL" id="ACS79745.1"/>
    </source>
</evidence>
<evidence type="ECO:0000256" key="1">
    <source>
        <dbReference type="SAM" id="MobiDB-lite"/>
    </source>
</evidence>
<dbReference type="HOGENOM" id="CLU_2787063_0_0_7"/>
<accession>C6BT41</accession>
<name>C6BT41_MARSD</name>
<proteinExistence type="predicted"/>
<keyword evidence="3" id="KW-1185">Reference proteome</keyword>
<dbReference type="RefSeq" id="WP_015851561.1">
    <property type="nucleotide sequence ID" value="NC_012881.1"/>
</dbReference>
<sequence>MPDNDEIKKHLNDQADQLDREMTENPGAAIEVDPELADHMGAFEEDALTLEEAEDASFDPFDPEEIETEE</sequence>
<dbReference type="AlphaFoldDB" id="C6BT41"/>
<reference evidence="2 3" key="1">
    <citation type="submission" date="2009-06" db="EMBL/GenBank/DDBJ databases">
        <title>Complete sequence of Desulfovibrio salexigens DSM 2638.</title>
        <authorList>
            <consortium name="US DOE Joint Genome Institute"/>
            <person name="Lucas S."/>
            <person name="Copeland A."/>
            <person name="Lapidus A."/>
            <person name="Glavina del Rio T."/>
            <person name="Tice H."/>
            <person name="Bruce D."/>
            <person name="Goodwin L."/>
            <person name="Pitluck S."/>
            <person name="Munk A.C."/>
            <person name="Brettin T."/>
            <person name="Detter J.C."/>
            <person name="Han C."/>
            <person name="Tapia R."/>
            <person name="Larimer F."/>
            <person name="Land M."/>
            <person name="Hauser L."/>
            <person name="Kyrpides N."/>
            <person name="Anderson I."/>
            <person name="Wall J.D."/>
            <person name="Arkin A.P."/>
            <person name="Dehal P."/>
            <person name="Chivian D."/>
            <person name="Giles B."/>
            <person name="Hazen T.C."/>
        </authorList>
    </citation>
    <scope>NUCLEOTIDE SEQUENCE [LARGE SCALE GENOMIC DNA]</scope>
    <source>
        <strain evidence="3">ATCC 14822 / DSM 2638 / NCIMB 8403 / VKM B-1763</strain>
    </source>
</reference>